<keyword evidence="2" id="KW-1185">Reference proteome</keyword>
<sequence length="149" mass="16809">MPVRLSSPWSVDVGPGDAARLSCPCAGETWRDACGSNLCLFVIIPVASDVRSDRPMRGRRPRVAQPLPNHCTLHPLIAQSILSRLDDYLMSWLIPNYSLFSPIIQESKGIISSSTKHHVLSKLETNEQVNLWFYWTITVKTSYSRSPYH</sequence>
<reference evidence="1 2" key="1">
    <citation type="journal article" date="2019" name="Nat. Ecol. Evol.">
        <title>Megaphylogeny resolves global patterns of mushroom evolution.</title>
        <authorList>
            <person name="Varga T."/>
            <person name="Krizsan K."/>
            <person name="Foldi C."/>
            <person name="Dima B."/>
            <person name="Sanchez-Garcia M."/>
            <person name="Sanchez-Ramirez S."/>
            <person name="Szollosi G.J."/>
            <person name="Szarkandi J.G."/>
            <person name="Papp V."/>
            <person name="Albert L."/>
            <person name="Andreopoulos W."/>
            <person name="Angelini C."/>
            <person name="Antonin V."/>
            <person name="Barry K.W."/>
            <person name="Bougher N.L."/>
            <person name="Buchanan P."/>
            <person name="Buyck B."/>
            <person name="Bense V."/>
            <person name="Catcheside P."/>
            <person name="Chovatia M."/>
            <person name="Cooper J."/>
            <person name="Damon W."/>
            <person name="Desjardin D."/>
            <person name="Finy P."/>
            <person name="Geml J."/>
            <person name="Haridas S."/>
            <person name="Hughes K."/>
            <person name="Justo A."/>
            <person name="Karasinski D."/>
            <person name="Kautmanova I."/>
            <person name="Kiss B."/>
            <person name="Kocsube S."/>
            <person name="Kotiranta H."/>
            <person name="LaButti K.M."/>
            <person name="Lechner B.E."/>
            <person name="Liimatainen K."/>
            <person name="Lipzen A."/>
            <person name="Lukacs Z."/>
            <person name="Mihaltcheva S."/>
            <person name="Morgado L.N."/>
            <person name="Niskanen T."/>
            <person name="Noordeloos M.E."/>
            <person name="Ohm R.A."/>
            <person name="Ortiz-Santana B."/>
            <person name="Ovrebo C."/>
            <person name="Racz N."/>
            <person name="Riley R."/>
            <person name="Savchenko A."/>
            <person name="Shiryaev A."/>
            <person name="Soop K."/>
            <person name="Spirin V."/>
            <person name="Szebenyi C."/>
            <person name="Tomsovsky M."/>
            <person name="Tulloss R.E."/>
            <person name="Uehling J."/>
            <person name="Grigoriev I.V."/>
            <person name="Vagvolgyi C."/>
            <person name="Papp T."/>
            <person name="Martin F.M."/>
            <person name="Miettinen O."/>
            <person name="Hibbett D.S."/>
            <person name="Nagy L.G."/>
        </authorList>
    </citation>
    <scope>NUCLEOTIDE SEQUENCE [LARGE SCALE GENOMIC DNA]</scope>
    <source>
        <strain evidence="1 2">NL-1719</strain>
    </source>
</reference>
<organism evidence="1 2">
    <name type="scientific">Pluteus cervinus</name>
    <dbReference type="NCBI Taxonomy" id="181527"/>
    <lineage>
        <taxon>Eukaryota</taxon>
        <taxon>Fungi</taxon>
        <taxon>Dikarya</taxon>
        <taxon>Basidiomycota</taxon>
        <taxon>Agaricomycotina</taxon>
        <taxon>Agaricomycetes</taxon>
        <taxon>Agaricomycetidae</taxon>
        <taxon>Agaricales</taxon>
        <taxon>Pluteineae</taxon>
        <taxon>Pluteaceae</taxon>
        <taxon>Pluteus</taxon>
    </lineage>
</organism>
<dbReference type="Proteomes" id="UP000308600">
    <property type="component" value="Unassembled WGS sequence"/>
</dbReference>
<dbReference type="EMBL" id="ML208717">
    <property type="protein sequence ID" value="TFK60913.1"/>
    <property type="molecule type" value="Genomic_DNA"/>
</dbReference>
<gene>
    <name evidence="1" type="ORF">BDN72DRAFT_491199</name>
</gene>
<name>A0ACD3A5F7_9AGAR</name>
<evidence type="ECO:0000313" key="1">
    <source>
        <dbReference type="EMBL" id="TFK60913.1"/>
    </source>
</evidence>
<evidence type="ECO:0000313" key="2">
    <source>
        <dbReference type="Proteomes" id="UP000308600"/>
    </source>
</evidence>
<protein>
    <submittedName>
        <fullName evidence="1">Uncharacterized protein</fullName>
    </submittedName>
</protein>
<proteinExistence type="predicted"/>
<accession>A0ACD3A5F7</accession>